<comment type="similarity">
    <text evidence="1">Belongs to the short-chain dehydrogenases/reductases (SDR) family.</text>
</comment>
<name>A0A2T1HME0_9HYPH</name>
<evidence type="ECO:0000256" key="1">
    <source>
        <dbReference type="ARBA" id="ARBA00006484"/>
    </source>
</evidence>
<dbReference type="GO" id="GO:0016616">
    <property type="term" value="F:oxidoreductase activity, acting on the CH-OH group of donors, NAD or NADP as acceptor"/>
    <property type="evidence" value="ECO:0007669"/>
    <property type="project" value="TreeGrafter"/>
</dbReference>
<dbReference type="PRINTS" id="PR00080">
    <property type="entry name" value="SDRFAMILY"/>
</dbReference>
<dbReference type="OrthoDB" id="9797020at2"/>
<keyword evidence="3" id="KW-1185">Reference proteome</keyword>
<reference evidence="3" key="1">
    <citation type="submission" date="2018-03" db="EMBL/GenBank/DDBJ databases">
        <authorList>
            <person name="Sun L."/>
            <person name="Liu H."/>
            <person name="Chen W."/>
            <person name="Huang K."/>
            <person name="Liu W."/>
            <person name="Gao X."/>
        </authorList>
    </citation>
    <scope>NUCLEOTIDE SEQUENCE [LARGE SCALE GENOMIC DNA]</scope>
    <source>
        <strain evidence="3">SH9</strain>
    </source>
</reference>
<dbReference type="Proteomes" id="UP000239772">
    <property type="component" value="Unassembled WGS sequence"/>
</dbReference>
<dbReference type="NCBIfam" id="NF005559">
    <property type="entry name" value="PRK07231.1"/>
    <property type="match status" value="1"/>
</dbReference>
<dbReference type="FunFam" id="3.40.50.720:FF:000084">
    <property type="entry name" value="Short-chain dehydrogenase reductase"/>
    <property type="match status" value="1"/>
</dbReference>
<dbReference type="AlphaFoldDB" id="A0A2T1HME0"/>
<dbReference type="GO" id="GO:0006633">
    <property type="term" value="P:fatty acid biosynthetic process"/>
    <property type="evidence" value="ECO:0007669"/>
    <property type="project" value="TreeGrafter"/>
</dbReference>
<evidence type="ECO:0000313" key="3">
    <source>
        <dbReference type="Proteomes" id="UP000239772"/>
    </source>
</evidence>
<dbReference type="InterPro" id="IPR036291">
    <property type="entry name" value="NAD(P)-bd_dom_sf"/>
</dbReference>
<dbReference type="RefSeq" id="WP_106340206.1">
    <property type="nucleotide sequence ID" value="NZ_PVZS01000039.1"/>
</dbReference>
<dbReference type="SUPFAM" id="SSF51735">
    <property type="entry name" value="NAD(P)-binding Rossmann-fold domains"/>
    <property type="match status" value="1"/>
</dbReference>
<protein>
    <submittedName>
        <fullName evidence="2">3-oxoacyl-ACP reductase</fullName>
    </submittedName>
</protein>
<dbReference type="InterPro" id="IPR002347">
    <property type="entry name" value="SDR_fam"/>
</dbReference>
<dbReference type="Gene3D" id="3.40.50.720">
    <property type="entry name" value="NAD(P)-binding Rossmann-like Domain"/>
    <property type="match status" value="1"/>
</dbReference>
<dbReference type="PANTHER" id="PTHR42760:SF122">
    <property type="entry name" value="NAD(P)-BINDING PROTEIN"/>
    <property type="match status" value="1"/>
</dbReference>
<proteinExistence type="inferred from homology"/>
<evidence type="ECO:0000313" key="2">
    <source>
        <dbReference type="EMBL" id="PSC02749.1"/>
    </source>
</evidence>
<accession>A0A2T1HME0</accession>
<comment type="caution">
    <text evidence="2">The sequence shown here is derived from an EMBL/GenBank/DDBJ whole genome shotgun (WGS) entry which is preliminary data.</text>
</comment>
<dbReference type="PANTHER" id="PTHR42760">
    <property type="entry name" value="SHORT-CHAIN DEHYDROGENASES/REDUCTASES FAMILY MEMBER"/>
    <property type="match status" value="1"/>
</dbReference>
<dbReference type="PRINTS" id="PR00081">
    <property type="entry name" value="GDHRDH"/>
</dbReference>
<gene>
    <name evidence="2" type="ORF">SLNSH_22470</name>
</gene>
<dbReference type="GO" id="GO:0048038">
    <property type="term" value="F:quinone binding"/>
    <property type="evidence" value="ECO:0007669"/>
    <property type="project" value="TreeGrafter"/>
</dbReference>
<dbReference type="EMBL" id="PVZS01000039">
    <property type="protein sequence ID" value="PSC02749.1"/>
    <property type="molecule type" value="Genomic_DNA"/>
</dbReference>
<sequence length="268" mass="28139">MADRLKGKAAVVVGAGSVGPGWGNGKATAVTFAREGARVACVDINLAAAEETAEIIRGEGGEAIALQANVTRLADIDAVVEASLAAFGRIDVLDNNVGIAEVGGVVEVDEAEWDRVFAVNLKSAYLTMKRVIPVMERQGGGSIVNISSVASIRWTGVPYATYYASKAALNHLTKTTAVQYAAQNIRVNAVLPGLMKTPMVAHSAGLAATYADGDVEEMWRRRASQVPMGRQGEGWDVANAALFLASDESRYVTGLELIVDGGLTLKYA</sequence>
<organism evidence="2 3">
    <name type="scientific">Alsobacter soli</name>
    <dbReference type="NCBI Taxonomy" id="2109933"/>
    <lineage>
        <taxon>Bacteria</taxon>
        <taxon>Pseudomonadati</taxon>
        <taxon>Pseudomonadota</taxon>
        <taxon>Alphaproteobacteria</taxon>
        <taxon>Hyphomicrobiales</taxon>
        <taxon>Alsobacteraceae</taxon>
        <taxon>Alsobacter</taxon>
    </lineage>
</organism>
<dbReference type="Pfam" id="PF13561">
    <property type="entry name" value="adh_short_C2"/>
    <property type="match status" value="1"/>
</dbReference>